<feature type="chain" id="PRO_5046270319" description="SH3 domain-containing protein" evidence="1">
    <location>
        <begin position="26"/>
        <end position="122"/>
    </location>
</feature>
<reference evidence="2 3" key="1">
    <citation type="submission" date="2022-06" db="EMBL/GenBank/DDBJ databases">
        <title>Genomic Encyclopedia of Archaeal and Bacterial Type Strains, Phase II (KMG-II): from individual species to whole genera.</title>
        <authorList>
            <person name="Goeker M."/>
        </authorList>
    </citation>
    <scope>NUCLEOTIDE SEQUENCE [LARGE SCALE GENOMIC DNA]</scope>
    <source>
        <strain evidence="2 3">DSM 40477</strain>
    </source>
</reference>
<feature type="signal peptide" evidence="1">
    <location>
        <begin position="1"/>
        <end position="25"/>
    </location>
</feature>
<evidence type="ECO:0008006" key="4">
    <source>
        <dbReference type="Google" id="ProtNLM"/>
    </source>
</evidence>
<organism evidence="2 3">
    <name type="scientific">Streptoalloteichus tenebrarius (strain ATCC 17920 / DSM 40477 / JCM 4838 / CBS 697.72 / NBRC 16177 / NCIMB 11028 / NRRL B-12390 / A12253. 1 / ISP 5477)</name>
    <name type="common">Streptomyces tenebrarius</name>
    <dbReference type="NCBI Taxonomy" id="1933"/>
    <lineage>
        <taxon>Bacteria</taxon>
        <taxon>Bacillati</taxon>
        <taxon>Actinomycetota</taxon>
        <taxon>Actinomycetes</taxon>
        <taxon>Pseudonocardiales</taxon>
        <taxon>Pseudonocardiaceae</taxon>
        <taxon>Streptoalloteichus</taxon>
    </lineage>
</organism>
<proteinExistence type="predicted"/>
<keyword evidence="1" id="KW-0732">Signal</keyword>
<name>A0ABT1HXB9_STRSD</name>
<dbReference type="Proteomes" id="UP001205311">
    <property type="component" value="Unassembled WGS sequence"/>
</dbReference>
<keyword evidence="3" id="KW-1185">Reference proteome</keyword>
<evidence type="ECO:0000313" key="2">
    <source>
        <dbReference type="EMBL" id="MCP2260155.1"/>
    </source>
</evidence>
<dbReference type="EMBL" id="JAMTCP010000024">
    <property type="protein sequence ID" value="MCP2260155.1"/>
    <property type="molecule type" value="Genomic_DNA"/>
</dbReference>
<evidence type="ECO:0000313" key="3">
    <source>
        <dbReference type="Proteomes" id="UP001205311"/>
    </source>
</evidence>
<accession>A0ABT1HXB9</accession>
<comment type="caution">
    <text evidence="2">The sequence shown here is derived from an EMBL/GenBank/DDBJ whole genome shotgun (WGS) entry which is preliminary data.</text>
</comment>
<protein>
    <recommendedName>
        <fullName evidence="4">SH3 domain-containing protein</fullName>
    </recommendedName>
</protein>
<evidence type="ECO:0000256" key="1">
    <source>
        <dbReference type="SAM" id="SignalP"/>
    </source>
</evidence>
<gene>
    <name evidence="2" type="ORF">LX15_003868</name>
</gene>
<sequence length="122" mass="13037">MRTGSRLLRILAGATLSLLATLSFAIPANASGAPAKTALPHSQAAPTECFHVTEAANIRATPYLSGTIVGVAYPDHCLDWTSSGEGDRVNVPGRCSMYTWAFVTDTNTGVQGYINMCYIRER</sequence>